<evidence type="ECO:0000256" key="1">
    <source>
        <dbReference type="ARBA" id="ARBA00006484"/>
    </source>
</evidence>
<dbReference type="Pfam" id="PF00106">
    <property type="entry name" value="adh_short"/>
    <property type="match status" value="1"/>
</dbReference>
<feature type="domain" description="Ketoreductase" evidence="3">
    <location>
        <begin position="5"/>
        <end position="197"/>
    </location>
</feature>
<keyword evidence="2" id="KW-0560">Oxidoreductase</keyword>
<dbReference type="SMART" id="SM00822">
    <property type="entry name" value="PKS_KR"/>
    <property type="match status" value="1"/>
</dbReference>
<name>A0A4R6V2T8_9ACTN</name>
<dbReference type="AlphaFoldDB" id="A0A4R6V2T8"/>
<dbReference type="GO" id="GO:0016491">
    <property type="term" value="F:oxidoreductase activity"/>
    <property type="evidence" value="ECO:0007669"/>
    <property type="project" value="UniProtKB-KW"/>
</dbReference>
<comment type="caution">
    <text evidence="4">The sequence shown here is derived from an EMBL/GenBank/DDBJ whole genome shotgun (WGS) entry which is preliminary data.</text>
</comment>
<dbReference type="PRINTS" id="PR00081">
    <property type="entry name" value="GDHRDH"/>
</dbReference>
<evidence type="ECO:0000256" key="2">
    <source>
        <dbReference type="ARBA" id="ARBA00023002"/>
    </source>
</evidence>
<accession>A0A4R6V2T8</accession>
<protein>
    <recommendedName>
        <fullName evidence="3">Ketoreductase domain-containing protein</fullName>
    </recommendedName>
</protein>
<dbReference type="InterPro" id="IPR002347">
    <property type="entry name" value="SDR_fam"/>
</dbReference>
<dbReference type="InterPro" id="IPR036291">
    <property type="entry name" value="NAD(P)-bd_dom_sf"/>
</dbReference>
<reference evidence="4 5" key="1">
    <citation type="submission" date="2019-03" db="EMBL/GenBank/DDBJ databases">
        <title>Genomic Encyclopedia of Type Strains, Phase IV (KMG-IV): sequencing the most valuable type-strain genomes for metagenomic binning, comparative biology and taxonomic classification.</title>
        <authorList>
            <person name="Goeker M."/>
        </authorList>
    </citation>
    <scope>NUCLEOTIDE SEQUENCE [LARGE SCALE GENOMIC DNA]</scope>
    <source>
        <strain evidence="4 5">DSM 46770</strain>
    </source>
</reference>
<dbReference type="PANTHER" id="PTHR43086">
    <property type="entry name" value="VERY-LONG-CHAIN 3-OXOOACYL-COA REDUCTASE"/>
    <property type="match status" value="1"/>
</dbReference>
<dbReference type="EMBL" id="SNYN01000002">
    <property type="protein sequence ID" value="TDQ54262.1"/>
    <property type="molecule type" value="Genomic_DNA"/>
</dbReference>
<dbReference type="InterPro" id="IPR057326">
    <property type="entry name" value="KR_dom"/>
</dbReference>
<organism evidence="4 5">
    <name type="scientific">Actinorugispora endophytica</name>
    <dbReference type="NCBI Taxonomy" id="1605990"/>
    <lineage>
        <taxon>Bacteria</taxon>
        <taxon>Bacillati</taxon>
        <taxon>Actinomycetota</taxon>
        <taxon>Actinomycetes</taxon>
        <taxon>Streptosporangiales</taxon>
        <taxon>Nocardiopsidaceae</taxon>
        <taxon>Actinorugispora</taxon>
    </lineage>
</organism>
<dbReference type="SUPFAM" id="SSF51735">
    <property type="entry name" value="NAD(P)-binding Rossmann-fold domains"/>
    <property type="match status" value="1"/>
</dbReference>
<dbReference type="PIRSF" id="PIRSF000126">
    <property type="entry name" value="11-beta-HSD1"/>
    <property type="match status" value="1"/>
</dbReference>
<dbReference type="Proteomes" id="UP000295281">
    <property type="component" value="Unassembled WGS sequence"/>
</dbReference>
<keyword evidence="5" id="KW-1185">Reference proteome</keyword>
<dbReference type="PANTHER" id="PTHR43086:SF3">
    <property type="entry name" value="NADP-DEPENDENT 3-HYDROXY ACID DEHYDROGENASE YDFG"/>
    <property type="match status" value="1"/>
</dbReference>
<dbReference type="RefSeq" id="WP_208113049.1">
    <property type="nucleotide sequence ID" value="NZ_SNYN01000002.1"/>
</dbReference>
<evidence type="ECO:0000259" key="3">
    <source>
        <dbReference type="SMART" id="SM00822"/>
    </source>
</evidence>
<evidence type="ECO:0000313" key="4">
    <source>
        <dbReference type="EMBL" id="TDQ54262.1"/>
    </source>
</evidence>
<dbReference type="Gene3D" id="3.40.50.720">
    <property type="entry name" value="NAD(P)-binding Rossmann-like Domain"/>
    <property type="match status" value="1"/>
</dbReference>
<evidence type="ECO:0000313" key="5">
    <source>
        <dbReference type="Proteomes" id="UP000295281"/>
    </source>
</evidence>
<gene>
    <name evidence="4" type="ORF">EV190_10295</name>
</gene>
<comment type="similarity">
    <text evidence="1">Belongs to the short-chain dehydrogenases/reductases (SDR) family.</text>
</comment>
<sequence>MGSTRATIITGASSGIGREFARRFAERGDDVVLVARRLPRLESLAEELRERHSVTATPVALDLTAPHPGRELRSRLTGLGIIAGGLVNCAGFGRSEPFSEADPDDVAAQVALNVTATVDLTKAFYPDLLGAEAGVLVNVASMAGQAPFPGMAVYSAAKAYVVYFTEALWAEARGSRLRVLCVSPGATTSEFFDISRTPTEGIRFQTPAQVVDTTFRALRTNRPSVVSGRANAFLAGLLPRLPRRLVLRATARAGLRPAAVAAS</sequence>
<proteinExistence type="inferred from homology"/>